<protein>
    <submittedName>
        <fullName evidence="2">Uncharacterized protein</fullName>
    </submittedName>
</protein>
<gene>
    <name evidence="2" type="ORF">NDU88_002691</name>
</gene>
<dbReference type="AlphaFoldDB" id="A0AAV7UWW7"/>
<sequence>MKAMIRGEFIAVSAVDKKAPKKQCTSLQERTLPLEQSAQYLQELNITRLTSDQAHDLDAPTCVIEVCGGLSGAATAPTWVSVATRQKGFSWCPEGTSKGRATGNVDHFRVQSATQEEPAREESIVEYRKMRGEDTEAEAGRRGMTREEDAGDKRTKLSRVGEESE</sequence>
<evidence type="ECO:0000313" key="3">
    <source>
        <dbReference type="Proteomes" id="UP001066276"/>
    </source>
</evidence>
<dbReference type="Proteomes" id="UP001066276">
    <property type="component" value="Chromosome 2_2"/>
</dbReference>
<proteinExistence type="predicted"/>
<keyword evidence="3" id="KW-1185">Reference proteome</keyword>
<evidence type="ECO:0000256" key="1">
    <source>
        <dbReference type="SAM" id="MobiDB-lite"/>
    </source>
</evidence>
<comment type="caution">
    <text evidence="2">The sequence shown here is derived from an EMBL/GenBank/DDBJ whole genome shotgun (WGS) entry which is preliminary data.</text>
</comment>
<organism evidence="2 3">
    <name type="scientific">Pleurodeles waltl</name>
    <name type="common">Iberian ribbed newt</name>
    <dbReference type="NCBI Taxonomy" id="8319"/>
    <lineage>
        <taxon>Eukaryota</taxon>
        <taxon>Metazoa</taxon>
        <taxon>Chordata</taxon>
        <taxon>Craniata</taxon>
        <taxon>Vertebrata</taxon>
        <taxon>Euteleostomi</taxon>
        <taxon>Amphibia</taxon>
        <taxon>Batrachia</taxon>
        <taxon>Caudata</taxon>
        <taxon>Salamandroidea</taxon>
        <taxon>Salamandridae</taxon>
        <taxon>Pleurodelinae</taxon>
        <taxon>Pleurodeles</taxon>
    </lineage>
</organism>
<accession>A0AAV7UWW7</accession>
<evidence type="ECO:0000313" key="2">
    <source>
        <dbReference type="EMBL" id="KAJ1193393.1"/>
    </source>
</evidence>
<name>A0AAV7UWW7_PLEWA</name>
<feature type="region of interest" description="Disordered" evidence="1">
    <location>
        <begin position="128"/>
        <end position="165"/>
    </location>
</feature>
<reference evidence="2" key="1">
    <citation type="journal article" date="2022" name="bioRxiv">
        <title>Sequencing and chromosome-scale assembly of the giantPleurodeles waltlgenome.</title>
        <authorList>
            <person name="Brown T."/>
            <person name="Elewa A."/>
            <person name="Iarovenko S."/>
            <person name="Subramanian E."/>
            <person name="Araus A.J."/>
            <person name="Petzold A."/>
            <person name="Susuki M."/>
            <person name="Suzuki K.-i.T."/>
            <person name="Hayashi T."/>
            <person name="Toyoda A."/>
            <person name="Oliveira C."/>
            <person name="Osipova E."/>
            <person name="Leigh N.D."/>
            <person name="Simon A."/>
            <person name="Yun M.H."/>
        </authorList>
    </citation>
    <scope>NUCLEOTIDE SEQUENCE</scope>
    <source>
        <strain evidence="2">20211129_DDA</strain>
        <tissue evidence="2">Liver</tissue>
    </source>
</reference>
<dbReference type="EMBL" id="JANPWB010000004">
    <property type="protein sequence ID" value="KAJ1193393.1"/>
    <property type="molecule type" value="Genomic_DNA"/>
</dbReference>